<protein>
    <submittedName>
        <fullName evidence="2">MarR family transcriptional regulator</fullName>
    </submittedName>
</protein>
<reference evidence="2 3" key="1">
    <citation type="submission" date="2018-02" db="EMBL/GenBank/DDBJ databases">
        <title>Genome sequence of Desulfovibrio carbinolicus DSM 3852.</title>
        <authorList>
            <person name="Wilbanks E."/>
            <person name="Skennerton C.T."/>
            <person name="Orphan V.J."/>
        </authorList>
    </citation>
    <scope>NUCLEOTIDE SEQUENCE [LARGE SCALE GENOMIC DNA]</scope>
    <source>
        <strain evidence="2 3">DSM 3852</strain>
    </source>
</reference>
<dbReference type="SMART" id="SM00347">
    <property type="entry name" value="HTH_MARR"/>
    <property type="match status" value="1"/>
</dbReference>
<dbReference type="SUPFAM" id="SSF46785">
    <property type="entry name" value="Winged helix' DNA-binding domain"/>
    <property type="match status" value="1"/>
</dbReference>
<feature type="domain" description="HTH marR-type" evidence="1">
    <location>
        <begin position="13"/>
        <end position="149"/>
    </location>
</feature>
<evidence type="ECO:0000313" key="2">
    <source>
        <dbReference type="EMBL" id="QAZ68065.1"/>
    </source>
</evidence>
<evidence type="ECO:0000313" key="3">
    <source>
        <dbReference type="Proteomes" id="UP000293296"/>
    </source>
</evidence>
<dbReference type="OrthoDB" id="5456373at2"/>
<sequence length="160" mass="17423">MHDAPPSSEAELAAGQAKRLQEAVESLFACCQTRIALQSERFDLPPAAMRALIALGETRYLAPGELGRRLGVTKSRVTALTADLTRRGLIERRPDPADARVTLLSLTPAGKRVREEVREFLAGLFAAMLGQVDPAQREALLASLDMLRRCMDVVRADITG</sequence>
<dbReference type="PANTHER" id="PTHR33164">
    <property type="entry name" value="TRANSCRIPTIONAL REGULATOR, MARR FAMILY"/>
    <property type="match status" value="1"/>
</dbReference>
<dbReference type="Pfam" id="PF12802">
    <property type="entry name" value="MarR_2"/>
    <property type="match status" value="1"/>
</dbReference>
<dbReference type="InterPro" id="IPR000835">
    <property type="entry name" value="HTH_MarR-typ"/>
</dbReference>
<dbReference type="PROSITE" id="PS50995">
    <property type="entry name" value="HTH_MARR_2"/>
    <property type="match status" value="1"/>
</dbReference>
<dbReference type="PANTHER" id="PTHR33164:SF43">
    <property type="entry name" value="HTH-TYPE TRANSCRIPTIONAL REPRESSOR YETL"/>
    <property type="match status" value="1"/>
</dbReference>
<name>A0A4P6HM24_9BACT</name>
<evidence type="ECO:0000259" key="1">
    <source>
        <dbReference type="PROSITE" id="PS50995"/>
    </source>
</evidence>
<gene>
    <name evidence="2" type="ORF">C3Y92_12845</name>
</gene>
<keyword evidence="3" id="KW-1185">Reference proteome</keyword>
<dbReference type="AlphaFoldDB" id="A0A4P6HM24"/>
<dbReference type="GO" id="GO:0003700">
    <property type="term" value="F:DNA-binding transcription factor activity"/>
    <property type="evidence" value="ECO:0007669"/>
    <property type="project" value="InterPro"/>
</dbReference>
<proteinExistence type="predicted"/>
<dbReference type="Proteomes" id="UP000293296">
    <property type="component" value="Chromosome"/>
</dbReference>
<dbReference type="GO" id="GO:0006950">
    <property type="term" value="P:response to stress"/>
    <property type="evidence" value="ECO:0007669"/>
    <property type="project" value="TreeGrafter"/>
</dbReference>
<dbReference type="InterPro" id="IPR039422">
    <property type="entry name" value="MarR/SlyA-like"/>
</dbReference>
<dbReference type="InterPro" id="IPR036388">
    <property type="entry name" value="WH-like_DNA-bd_sf"/>
</dbReference>
<dbReference type="Gene3D" id="1.10.10.10">
    <property type="entry name" value="Winged helix-like DNA-binding domain superfamily/Winged helix DNA-binding domain"/>
    <property type="match status" value="1"/>
</dbReference>
<dbReference type="InterPro" id="IPR036390">
    <property type="entry name" value="WH_DNA-bd_sf"/>
</dbReference>
<organism evidence="2 3">
    <name type="scientific">Solidesulfovibrio carbinolicus</name>
    <dbReference type="NCBI Taxonomy" id="296842"/>
    <lineage>
        <taxon>Bacteria</taxon>
        <taxon>Pseudomonadati</taxon>
        <taxon>Thermodesulfobacteriota</taxon>
        <taxon>Desulfovibrionia</taxon>
        <taxon>Desulfovibrionales</taxon>
        <taxon>Desulfovibrionaceae</taxon>
        <taxon>Solidesulfovibrio</taxon>
    </lineage>
</organism>
<dbReference type="KEGG" id="dcb:C3Y92_12845"/>
<dbReference type="EMBL" id="CP026538">
    <property type="protein sequence ID" value="QAZ68065.1"/>
    <property type="molecule type" value="Genomic_DNA"/>
</dbReference>
<dbReference type="PRINTS" id="PR00598">
    <property type="entry name" value="HTHMARR"/>
</dbReference>
<accession>A0A4P6HM24</accession>
<dbReference type="RefSeq" id="WP_129353204.1">
    <property type="nucleotide sequence ID" value="NZ_CP026538.1"/>
</dbReference>